<evidence type="ECO:0000313" key="8">
    <source>
        <dbReference type="Proteomes" id="UP000583127"/>
    </source>
</evidence>
<keyword evidence="8" id="KW-1185">Reference proteome</keyword>
<dbReference type="InterPro" id="IPR036259">
    <property type="entry name" value="MFS_trans_sf"/>
</dbReference>
<reference evidence="7 8" key="1">
    <citation type="submission" date="2020-04" db="EMBL/GenBank/DDBJ databases">
        <title>Paraburkholderia sp. G-4-1-8 isolated from soil.</title>
        <authorList>
            <person name="Dahal R.H."/>
        </authorList>
    </citation>
    <scope>NUCLEOTIDE SEQUENCE [LARGE SCALE GENOMIC DNA]</scope>
    <source>
        <strain evidence="7 8">G-4-1-8</strain>
    </source>
</reference>
<feature type="transmembrane region" description="Helical" evidence="6">
    <location>
        <begin position="68"/>
        <end position="87"/>
    </location>
</feature>
<feature type="transmembrane region" description="Helical" evidence="6">
    <location>
        <begin position="336"/>
        <end position="355"/>
    </location>
</feature>
<feature type="transmembrane region" description="Helical" evidence="6">
    <location>
        <begin position="298"/>
        <end position="316"/>
    </location>
</feature>
<dbReference type="Pfam" id="PF07690">
    <property type="entry name" value="MFS_1"/>
    <property type="match status" value="1"/>
</dbReference>
<proteinExistence type="predicted"/>
<dbReference type="Gene3D" id="1.20.1250.20">
    <property type="entry name" value="MFS general substrate transporter like domains"/>
    <property type="match status" value="1"/>
</dbReference>
<keyword evidence="4 6" id="KW-1133">Transmembrane helix</keyword>
<comment type="caution">
    <text evidence="7">The sequence shown here is derived from an EMBL/GenBank/DDBJ whole genome shotgun (WGS) entry which is preliminary data.</text>
</comment>
<evidence type="ECO:0000256" key="1">
    <source>
        <dbReference type="ARBA" id="ARBA00004651"/>
    </source>
</evidence>
<keyword evidence="5 6" id="KW-0472">Membrane</keyword>
<keyword evidence="3 6" id="KW-0812">Transmembrane</keyword>
<feature type="transmembrane region" description="Helical" evidence="6">
    <location>
        <begin position="37"/>
        <end position="56"/>
    </location>
</feature>
<dbReference type="SUPFAM" id="SSF103473">
    <property type="entry name" value="MFS general substrate transporter"/>
    <property type="match status" value="1"/>
</dbReference>
<gene>
    <name evidence="7" type="ORF">HHL14_13025</name>
</gene>
<protein>
    <submittedName>
        <fullName evidence="7">MFS transporter</fullName>
    </submittedName>
</protein>
<feature type="transmembrane region" description="Helical" evidence="6">
    <location>
        <begin position="151"/>
        <end position="174"/>
    </location>
</feature>
<feature type="transmembrane region" description="Helical" evidence="6">
    <location>
        <begin position="208"/>
        <end position="226"/>
    </location>
</feature>
<dbReference type="InterPro" id="IPR011701">
    <property type="entry name" value="MFS"/>
</dbReference>
<accession>A0A7X9X5E6</accession>
<feature type="transmembrane region" description="Helical" evidence="6">
    <location>
        <begin position="361"/>
        <end position="379"/>
    </location>
</feature>
<feature type="transmembrane region" description="Helical" evidence="6">
    <location>
        <begin position="273"/>
        <end position="292"/>
    </location>
</feature>
<comment type="subcellular location">
    <subcellularLocation>
        <location evidence="1">Cell membrane</location>
        <topology evidence="1">Multi-pass membrane protein</topology>
    </subcellularLocation>
</comment>
<evidence type="ECO:0000256" key="2">
    <source>
        <dbReference type="ARBA" id="ARBA00022475"/>
    </source>
</evidence>
<dbReference type="GO" id="GO:0022857">
    <property type="term" value="F:transmembrane transporter activity"/>
    <property type="evidence" value="ECO:0007669"/>
    <property type="project" value="InterPro"/>
</dbReference>
<organism evidence="7 8">
    <name type="scientific">Paraburkholderia antibiotica</name>
    <dbReference type="NCBI Taxonomy" id="2728839"/>
    <lineage>
        <taxon>Bacteria</taxon>
        <taxon>Pseudomonadati</taxon>
        <taxon>Pseudomonadota</taxon>
        <taxon>Betaproteobacteria</taxon>
        <taxon>Burkholderiales</taxon>
        <taxon>Burkholderiaceae</taxon>
        <taxon>Paraburkholderia</taxon>
    </lineage>
</organism>
<name>A0A7X9X5E6_9BURK</name>
<dbReference type="AlphaFoldDB" id="A0A7X9X5E6"/>
<evidence type="ECO:0000313" key="7">
    <source>
        <dbReference type="EMBL" id="NML31756.1"/>
    </source>
</evidence>
<keyword evidence="2" id="KW-1003">Cell membrane</keyword>
<dbReference type="PANTHER" id="PTHR23513:SF6">
    <property type="entry name" value="MAJOR FACILITATOR SUPERFAMILY ASSOCIATED DOMAIN-CONTAINING PROTEIN"/>
    <property type="match status" value="1"/>
</dbReference>
<evidence type="ECO:0000256" key="3">
    <source>
        <dbReference type="ARBA" id="ARBA00022692"/>
    </source>
</evidence>
<sequence length="391" mass="42669">MLLSMSAFSANFGSVALLMSLSLKAFAQTGSSLLAGAIYGSQWLIPLFFLPMIGWLANRYPLRRLMSVTLVLSVAVTVVVCQCYPHYLLPFFGLMAVRGVLENVSKSAAAVALKVYMPGRLLERASSFYDTNRYVSSATASLVGVLFLNRISIAQVALLSSSAFVIAACCYAALPYVPAVKPDQPRPDFSYWRETWRILERKPLLRRCFVNLSLITGVFQGFYYIARSTLPIGQLGLSINAAAFVQALISLTFTAGAMFVARFMPVGAPPLRWLSPLVQTVAAAFFMAGSVLTRQPVFGIASFLACLFFYEVYYTFTNNQIMLTCTPEEISYISSAKYGALTFCMLVVIVAGGAAADAIGFASMTLVLAWSVVIGFYIFNNRLLPESSEVV</sequence>
<dbReference type="PANTHER" id="PTHR23513">
    <property type="entry name" value="INTEGRAL MEMBRANE EFFLUX PROTEIN-RELATED"/>
    <property type="match status" value="1"/>
</dbReference>
<dbReference type="EMBL" id="JABBFZ010000006">
    <property type="protein sequence ID" value="NML31756.1"/>
    <property type="molecule type" value="Genomic_DNA"/>
</dbReference>
<dbReference type="Proteomes" id="UP000583127">
    <property type="component" value="Unassembled WGS sequence"/>
</dbReference>
<evidence type="ECO:0000256" key="5">
    <source>
        <dbReference type="ARBA" id="ARBA00023136"/>
    </source>
</evidence>
<dbReference type="GO" id="GO:0005886">
    <property type="term" value="C:plasma membrane"/>
    <property type="evidence" value="ECO:0007669"/>
    <property type="project" value="UniProtKB-SubCell"/>
</dbReference>
<evidence type="ECO:0000256" key="4">
    <source>
        <dbReference type="ARBA" id="ARBA00022989"/>
    </source>
</evidence>
<feature type="transmembrane region" description="Helical" evidence="6">
    <location>
        <begin position="238"/>
        <end position="261"/>
    </location>
</feature>
<evidence type="ECO:0000256" key="6">
    <source>
        <dbReference type="SAM" id="Phobius"/>
    </source>
</evidence>